<evidence type="ECO:0000313" key="2">
    <source>
        <dbReference type="EMBL" id="EDM14350.1"/>
    </source>
</evidence>
<accession>A6KHC1</accession>
<feature type="region of interest" description="Disordered" evidence="1">
    <location>
        <begin position="1"/>
        <end position="20"/>
    </location>
</feature>
<evidence type="ECO:0000256" key="1">
    <source>
        <dbReference type="SAM" id="MobiDB-lite"/>
    </source>
</evidence>
<name>A6KHC1_RAT</name>
<dbReference type="EMBL" id="CH474049">
    <property type="protein sequence ID" value="EDM14350.1"/>
    <property type="molecule type" value="Genomic_DNA"/>
</dbReference>
<dbReference type="AlphaFoldDB" id="A6KHC1"/>
<reference evidence="2 3" key="1">
    <citation type="submission" date="2005-07" db="EMBL/GenBank/DDBJ databases">
        <authorList>
            <person name="Mural R.J."/>
            <person name="Li P.W."/>
            <person name="Adams M.D."/>
            <person name="Amanatides P.G."/>
            <person name="Baden-Tillson H."/>
            <person name="Barnstead M."/>
            <person name="Chin S.H."/>
            <person name="Dew I."/>
            <person name="Evans C.A."/>
            <person name="Ferriera S."/>
            <person name="Flanigan M."/>
            <person name="Fosler C."/>
            <person name="Glodek A."/>
            <person name="Gu Z."/>
            <person name="Holt R.A."/>
            <person name="Jennings D."/>
            <person name="Kraft C.L."/>
            <person name="Lu F."/>
            <person name="Nguyen T."/>
            <person name="Nusskern D.R."/>
            <person name="Pfannkoch C.M."/>
            <person name="Sitter C."/>
            <person name="Sutton G.G."/>
            <person name="Venter J.C."/>
            <person name="Wang Z."/>
            <person name="Woodage T."/>
            <person name="Zheng X.H."/>
            <person name="Zhong F."/>
        </authorList>
    </citation>
    <scope>NUCLEOTIDE SEQUENCE [LARGE SCALE GENOMIC DNA]</scope>
    <source>
        <strain>BN</strain>
        <strain evidence="3">Sprague-Dawley</strain>
    </source>
</reference>
<proteinExistence type="predicted"/>
<sequence>MRLPATVQLPASGSLAPTKPTPRSLAVAHFFRKDSYISFKYIYIFKVDTTYLLLFLNSGRNYFHISNVERACCFKTSLIYKHTRSIQFPSSRILERIVVVLR</sequence>
<gene>
    <name evidence="2" type="ORF">rCG_23344</name>
</gene>
<dbReference type="Proteomes" id="UP000234681">
    <property type="component" value="Chromosome 15"/>
</dbReference>
<evidence type="ECO:0000313" key="3">
    <source>
        <dbReference type="Proteomes" id="UP000234681"/>
    </source>
</evidence>
<protein>
    <submittedName>
        <fullName evidence="2">RCG23344</fullName>
    </submittedName>
</protein>
<organism evidence="2 3">
    <name type="scientific">Rattus norvegicus</name>
    <name type="common">Rat</name>
    <dbReference type="NCBI Taxonomy" id="10116"/>
    <lineage>
        <taxon>Eukaryota</taxon>
        <taxon>Metazoa</taxon>
        <taxon>Chordata</taxon>
        <taxon>Craniata</taxon>
        <taxon>Vertebrata</taxon>
        <taxon>Euteleostomi</taxon>
        <taxon>Mammalia</taxon>
        <taxon>Eutheria</taxon>
        <taxon>Euarchontoglires</taxon>
        <taxon>Glires</taxon>
        <taxon>Rodentia</taxon>
        <taxon>Myomorpha</taxon>
        <taxon>Muroidea</taxon>
        <taxon>Muridae</taxon>
        <taxon>Murinae</taxon>
        <taxon>Rattus</taxon>
    </lineage>
</organism>